<feature type="binding site" evidence="5">
    <location>
        <position position="69"/>
    </location>
    <ligand>
        <name>Mg(2+)</name>
        <dbReference type="ChEBI" id="CHEBI:18420"/>
        <label>1</label>
        <note>catalytic</note>
    </ligand>
</feature>
<dbReference type="GO" id="GO:0007165">
    <property type="term" value="P:signal transduction"/>
    <property type="evidence" value="ECO:0007669"/>
    <property type="project" value="TreeGrafter"/>
</dbReference>
<feature type="binding site" evidence="5">
    <location>
        <position position="89"/>
    </location>
    <ligand>
        <name>Mg(2+)</name>
        <dbReference type="ChEBI" id="CHEBI:18420"/>
        <label>1</label>
        <note>catalytic</note>
    </ligand>
</feature>
<accession>A0A125W2D7</accession>
<evidence type="ECO:0000256" key="2">
    <source>
        <dbReference type="ARBA" id="ARBA00022723"/>
    </source>
</evidence>
<dbReference type="SUPFAM" id="SSF56655">
    <property type="entry name" value="Carbohydrate phosphatase"/>
    <property type="match status" value="1"/>
</dbReference>
<dbReference type="PANTHER" id="PTHR20854:SF4">
    <property type="entry name" value="INOSITOL-1-MONOPHOSPHATASE-RELATED"/>
    <property type="match status" value="1"/>
</dbReference>
<sequence>MTETQKFIQTIQSWLFEAADVIRMNLESELTVQQKNGRTDLVTNMDEQTQEFLMNKIQTNFPEDQILGEEKGYNTLKSFAGRVWIIDPIDGTMNFVMERENFCIMLAVYEDGIGKLGFIYDVMREELYWGGKGLGVYRNNQLLKAPTMKALADGLWGMNAYMHGKNIHHATEIGQASMGVRISGCAGLEIIAMLKGNHHGYLSNLSPWDYAAGLVLLEEFGFKYSGITGKPLTFDGREYFIAATPETYDEVFTRYLNESE</sequence>
<dbReference type="InterPro" id="IPR000760">
    <property type="entry name" value="Inositol_monophosphatase-like"/>
</dbReference>
<dbReference type="EMBL" id="AEBR01000103">
    <property type="protein sequence ID" value="EFM81535.1"/>
    <property type="molecule type" value="Genomic_DNA"/>
</dbReference>
<dbReference type="Proteomes" id="UP000004846">
    <property type="component" value="Unassembled WGS sequence"/>
</dbReference>
<evidence type="ECO:0000313" key="7">
    <source>
        <dbReference type="Proteomes" id="UP000004846"/>
    </source>
</evidence>
<keyword evidence="3" id="KW-0378">Hydrolase</keyword>
<keyword evidence="4 5" id="KW-0460">Magnesium</keyword>
<feature type="binding site" evidence="5">
    <location>
        <position position="90"/>
    </location>
    <ligand>
        <name>Mg(2+)</name>
        <dbReference type="ChEBI" id="CHEBI:18420"/>
        <label>2</label>
    </ligand>
</feature>
<dbReference type="PANTHER" id="PTHR20854">
    <property type="entry name" value="INOSITOL MONOPHOSPHATASE"/>
    <property type="match status" value="1"/>
</dbReference>
<evidence type="ECO:0000256" key="4">
    <source>
        <dbReference type="ARBA" id="ARBA00022842"/>
    </source>
</evidence>
<evidence type="ECO:0000256" key="3">
    <source>
        <dbReference type="ARBA" id="ARBA00022801"/>
    </source>
</evidence>
<feature type="binding site" evidence="5">
    <location>
        <position position="87"/>
    </location>
    <ligand>
        <name>Mg(2+)</name>
        <dbReference type="ChEBI" id="CHEBI:18420"/>
        <label>1</label>
        <note>catalytic</note>
    </ligand>
</feature>
<keyword evidence="2 5" id="KW-0479">Metal-binding</keyword>
<evidence type="ECO:0000256" key="5">
    <source>
        <dbReference type="PIRSR" id="PIRSR600760-2"/>
    </source>
</evidence>
<comment type="caution">
    <text evidence="6">The sequence shown here is derived from an EMBL/GenBank/DDBJ whole genome shotgun (WGS) entry which is preliminary data.</text>
</comment>
<dbReference type="GO" id="GO:0006020">
    <property type="term" value="P:inositol metabolic process"/>
    <property type="evidence" value="ECO:0007669"/>
    <property type="project" value="TreeGrafter"/>
</dbReference>
<evidence type="ECO:0000256" key="1">
    <source>
        <dbReference type="ARBA" id="ARBA00001946"/>
    </source>
</evidence>
<organism evidence="6 7">
    <name type="scientific">Enterococcus faecalis TX4248</name>
    <dbReference type="NCBI Taxonomy" id="749495"/>
    <lineage>
        <taxon>Bacteria</taxon>
        <taxon>Bacillati</taxon>
        <taxon>Bacillota</taxon>
        <taxon>Bacilli</taxon>
        <taxon>Lactobacillales</taxon>
        <taxon>Enterococcaceae</taxon>
        <taxon>Enterococcus</taxon>
    </lineage>
</organism>
<reference evidence="6 7" key="1">
    <citation type="submission" date="2010-07" db="EMBL/GenBank/DDBJ databases">
        <authorList>
            <person name="Sid Ahmed O."/>
        </authorList>
    </citation>
    <scope>NUCLEOTIDE SEQUENCE [LARGE SCALE GENOMIC DNA]</scope>
    <source>
        <strain evidence="6 7">TX4248</strain>
    </source>
</reference>
<dbReference type="CDD" id="cd01637">
    <property type="entry name" value="IMPase_like"/>
    <property type="match status" value="1"/>
</dbReference>
<protein>
    <submittedName>
        <fullName evidence="6">Inositol monophosphatase family protein</fullName>
    </submittedName>
</protein>
<feature type="binding site" evidence="5">
    <location>
        <position position="209"/>
    </location>
    <ligand>
        <name>Mg(2+)</name>
        <dbReference type="ChEBI" id="CHEBI:18420"/>
        <label>1</label>
        <note>catalytic</note>
    </ligand>
</feature>
<dbReference type="RefSeq" id="WP_002372201.1">
    <property type="nucleotide sequence ID" value="NZ_GL454487.1"/>
</dbReference>
<dbReference type="Gene3D" id="3.40.190.80">
    <property type="match status" value="1"/>
</dbReference>
<dbReference type="PRINTS" id="PR00377">
    <property type="entry name" value="IMPHPHTASES"/>
</dbReference>
<dbReference type="AlphaFoldDB" id="A0A125W2D7"/>
<dbReference type="Gene3D" id="3.30.540.10">
    <property type="entry name" value="Fructose-1,6-Bisphosphatase, subunit A, domain 1"/>
    <property type="match status" value="1"/>
</dbReference>
<proteinExistence type="predicted"/>
<gene>
    <name evidence="6" type="ORF">HMPREF9498_02872</name>
</gene>
<comment type="cofactor">
    <cofactor evidence="1 5">
        <name>Mg(2+)</name>
        <dbReference type="ChEBI" id="CHEBI:18420"/>
    </cofactor>
</comment>
<dbReference type="Pfam" id="PF00459">
    <property type="entry name" value="Inositol_P"/>
    <property type="match status" value="1"/>
</dbReference>
<evidence type="ECO:0000313" key="6">
    <source>
        <dbReference type="EMBL" id="EFM81535.1"/>
    </source>
</evidence>
<dbReference type="FunFam" id="3.30.540.10:FF:000003">
    <property type="entry name" value="Inositol-1-monophosphatase"/>
    <property type="match status" value="1"/>
</dbReference>
<name>A0A125W2D7_ENTFL</name>
<dbReference type="HOGENOM" id="CLU_044118_6_2_9"/>
<dbReference type="GO" id="GO:0008934">
    <property type="term" value="F:inositol monophosphate 1-phosphatase activity"/>
    <property type="evidence" value="ECO:0007669"/>
    <property type="project" value="TreeGrafter"/>
</dbReference>
<dbReference type="GO" id="GO:0046872">
    <property type="term" value="F:metal ion binding"/>
    <property type="evidence" value="ECO:0007669"/>
    <property type="project" value="UniProtKB-KW"/>
</dbReference>